<dbReference type="Proteomes" id="UP001379945">
    <property type="component" value="Unassembled WGS sequence"/>
</dbReference>
<keyword evidence="3" id="KW-1185">Reference proteome</keyword>
<keyword evidence="1" id="KW-0812">Transmembrane</keyword>
<evidence type="ECO:0000313" key="2">
    <source>
        <dbReference type="EMBL" id="MEK8047189.1"/>
    </source>
</evidence>
<keyword evidence="1" id="KW-1133">Transmembrane helix</keyword>
<dbReference type="InterPro" id="IPR011385">
    <property type="entry name" value="Site-sp_rcmbase"/>
</dbReference>
<reference evidence="2 3" key="1">
    <citation type="submission" date="2024-04" db="EMBL/GenBank/DDBJ databases">
        <title>Novel species of the genus Ideonella isolated from streams.</title>
        <authorList>
            <person name="Lu H."/>
        </authorList>
    </citation>
    <scope>NUCLEOTIDE SEQUENCE [LARGE SCALE GENOMIC DNA]</scope>
    <source>
        <strain evidence="2 3">LYT19W</strain>
    </source>
</reference>
<dbReference type="RefSeq" id="WP_341399497.1">
    <property type="nucleotide sequence ID" value="NZ_JBBUTI010000008.1"/>
</dbReference>
<dbReference type="Pfam" id="PF10136">
    <property type="entry name" value="SpecificRecomb"/>
    <property type="match status" value="1"/>
</dbReference>
<comment type="caution">
    <text evidence="2">The sequence shown here is derived from an EMBL/GenBank/DDBJ whole genome shotgun (WGS) entry which is preliminary data.</text>
</comment>
<sequence length="676" mass="73803">MAAADRWDLTSLLNAADPAAPAVERHLWLIRLLEWLREPGPQSPFTEGDLPDESASTPWPVRRLKHLLNVLDRHPEHHQRIGDLLRTSLAGLDATGLLADFGFAPRQGFVSELADRVRLSCLPGTPQTRDLGELFRLLFNGEDDTSWLQAIDDATLLRFMALCQGETGDKAWRAAVIESIQLLASQMRAAGLAGPMRQRMDLSLMATRPFHQLVPAAEALRDELHEGTDALTRQQQAHYLRAVLATCREAAASVRQHLDEHGISVDVVFQVDQLQARGDRIEALLDCLLAPAPAAAPELRHLLVALVEAGQGRRGIRRLFAQHYGLLARKVTERSAETGEHYITRDRAEYRQMLVQAAGGGAIIGLTTVAKFLLALISLSVFWAGFWAGMNYAISFVVVQLLHWTVATKQPAMTAPAIAAKLENVSASDAALEDFVDEVAHLFRSQVAGIIGNLALVVPVVLLIQGAAWALAGAPVIGAEQAKYVLHSLHLAGPTVFFAAFTGILLFGSSLIAGWVENWFVFHRLDSAIAWNPRFIQVLGATRAQGWARWWRQNISGLAANVSLGLMLGIVPAIGTFFGLPLEVRHVTLSMGQLAAALGALGTDLLREPDFWWCLAAIPMIGVLNLGVSFTLAFRVALASRGLKLRDRGRVYTALRARLRSRPGSFLVPPPDQPAP</sequence>
<feature type="transmembrane region" description="Helical" evidence="1">
    <location>
        <begin position="558"/>
        <end position="580"/>
    </location>
</feature>
<dbReference type="EMBL" id="JBBUTI010000008">
    <property type="protein sequence ID" value="MEK8047189.1"/>
    <property type="molecule type" value="Genomic_DNA"/>
</dbReference>
<feature type="transmembrane region" description="Helical" evidence="1">
    <location>
        <begin position="450"/>
        <end position="471"/>
    </location>
</feature>
<proteinExistence type="predicted"/>
<feature type="transmembrane region" description="Helical" evidence="1">
    <location>
        <begin position="491"/>
        <end position="516"/>
    </location>
</feature>
<organism evidence="2 3">
    <name type="scientific">Ideonella margarita</name>
    <dbReference type="NCBI Taxonomy" id="2984191"/>
    <lineage>
        <taxon>Bacteria</taxon>
        <taxon>Pseudomonadati</taxon>
        <taxon>Pseudomonadota</taxon>
        <taxon>Betaproteobacteria</taxon>
        <taxon>Burkholderiales</taxon>
        <taxon>Sphaerotilaceae</taxon>
        <taxon>Ideonella</taxon>
    </lineage>
</organism>
<accession>A0ABU9C5L6</accession>
<feature type="transmembrane region" description="Helical" evidence="1">
    <location>
        <begin position="354"/>
        <end position="377"/>
    </location>
</feature>
<gene>
    <name evidence="2" type="ORF">AACH00_12585</name>
</gene>
<keyword evidence="1" id="KW-0472">Membrane</keyword>
<evidence type="ECO:0000256" key="1">
    <source>
        <dbReference type="SAM" id="Phobius"/>
    </source>
</evidence>
<dbReference type="PIRSF" id="PIRSF015380">
    <property type="entry name" value="Site-sp_rcmb"/>
    <property type="match status" value="1"/>
</dbReference>
<protein>
    <submittedName>
        <fullName evidence="2">Site-specific recombinase</fullName>
    </submittedName>
</protein>
<evidence type="ECO:0000313" key="3">
    <source>
        <dbReference type="Proteomes" id="UP001379945"/>
    </source>
</evidence>
<feature type="transmembrane region" description="Helical" evidence="1">
    <location>
        <begin position="611"/>
        <end position="638"/>
    </location>
</feature>
<name>A0ABU9C5L6_9BURK</name>
<feature type="transmembrane region" description="Helical" evidence="1">
    <location>
        <begin position="383"/>
        <end position="404"/>
    </location>
</feature>